<dbReference type="Proteomes" id="UP000007993">
    <property type="component" value="Unassembled WGS sequence"/>
</dbReference>
<organism evidence="1 2">
    <name type="scientific">Rhodopirellula baltica SH28</name>
    <dbReference type="NCBI Taxonomy" id="993517"/>
    <lineage>
        <taxon>Bacteria</taxon>
        <taxon>Pseudomonadati</taxon>
        <taxon>Planctomycetota</taxon>
        <taxon>Planctomycetia</taxon>
        <taxon>Pirellulales</taxon>
        <taxon>Pirellulaceae</taxon>
        <taxon>Rhodopirellula</taxon>
    </lineage>
</organism>
<dbReference type="AlphaFoldDB" id="K5D9U6"/>
<reference evidence="1 2" key="1">
    <citation type="journal article" date="2013" name="Mar. Genomics">
        <title>Expression of sulfatases in Rhodopirellula baltica and the diversity of sulfatases in the genus Rhodopirellula.</title>
        <authorList>
            <person name="Wegner C.E."/>
            <person name="Richter-Heitmann T."/>
            <person name="Klindworth A."/>
            <person name="Klockow C."/>
            <person name="Richter M."/>
            <person name="Achstetter T."/>
            <person name="Glockner F.O."/>
            <person name="Harder J."/>
        </authorList>
    </citation>
    <scope>NUCLEOTIDE SEQUENCE [LARGE SCALE GENOMIC DNA]</scope>
    <source>
        <strain evidence="1 2">SH28</strain>
    </source>
</reference>
<comment type="caution">
    <text evidence="1">The sequence shown here is derived from an EMBL/GenBank/DDBJ whole genome shotgun (WGS) entry which is preliminary data.</text>
</comment>
<accession>K5D9U6</accession>
<evidence type="ECO:0000313" key="1">
    <source>
        <dbReference type="EMBL" id="EKK03517.1"/>
    </source>
</evidence>
<name>K5D9U6_RHOBT</name>
<proteinExistence type="predicted"/>
<sequence length="75" mass="8272">MVAIRAGTFGSKMNRTLLRCEKRLLIWPACGYNRQSLSSGPIGAKTAKLTGFGIGKPFALLKRFAWLRAVNEHGH</sequence>
<gene>
    <name evidence="1" type="ORF">RBSH_00966</name>
</gene>
<dbReference type="EMBL" id="AMCW01000022">
    <property type="protein sequence ID" value="EKK03517.1"/>
    <property type="molecule type" value="Genomic_DNA"/>
</dbReference>
<protein>
    <submittedName>
        <fullName evidence="1">Uncharacterized protein</fullName>
    </submittedName>
</protein>
<evidence type="ECO:0000313" key="2">
    <source>
        <dbReference type="Proteomes" id="UP000007993"/>
    </source>
</evidence>
<dbReference type="PATRIC" id="fig|993517.3.peg.1052"/>